<evidence type="ECO:0008006" key="6">
    <source>
        <dbReference type="Google" id="ProtNLM"/>
    </source>
</evidence>
<evidence type="ECO:0000313" key="4">
    <source>
        <dbReference type="EMBL" id="KAJ8431076.1"/>
    </source>
</evidence>
<evidence type="ECO:0000256" key="1">
    <source>
        <dbReference type="SAM" id="MobiDB-lite"/>
    </source>
</evidence>
<sequence>MANTRNEQIDQREANEQTQTVVDRVPVISNYSLDPGDVLYLHHSDTPNCALTSEPLNGNNYTQWKRSCEVSLSAKNKLSFTHPSLQNSQGLQHGSSSIGSQPTGHLQLSYNNLGGRKSTIQCNYCRKPGHTIDKCYKLQRLRGQNDRGRRLAASVQHSDSGLPVPEAASVQSTRQHTLTSEQYEQLIALLSKQNMEVTPNLENNQSAFLAGKSFCLLTSQPEMRWIIDSGATDHITPHLSLFKSYTPMIQACFITMPNGKQVQVKHIGIVVLGIALTLQNVLHVPEFQFNLLSASKLAKQLCSSIVFTPTSCYIQDHLKSNLLELGKETGGLYLADSAPTTIYIPHPLLLQWRNRPIDHALQLMHDHEPGELGMPRGEIITEASTVVMQFVTLTVHITGDKGGRPPSCSCIMSLGTPHNGSIKGNVDQNEGNGGRGAVNSGAAAAEPNLDKVRGTVGDGVGTHVKYGRG</sequence>
<protein>
    <recommendedName>
        <fullName evidence="6">Retrotransposon Copia-like N-terminal domain-containing protein</fullName>
    </recommendedName>
</protein>
<dbReference type="PANTHER" id="PTHR47592:SF27">
    <property type="entry name" value="OS08G0421700 PROTEIN"/>
    <property type="match status" value="1"/>
</dbReference>
<dbReference type="Proteomes" id="UP001153076">
    <property type="component" value="Unassembled WGS sequence"/>
</dbReference>
<evidence type="ECO:0000259" key="3">
    <source>
        <dbReference type="Pfam" id="PF22936"/>
    </source>
</evidence>
<name>A0A9Q1JUB0_9CARY</name>
<feature type="region of interest" description="Disordered" evidence="1">
    <location>
        <begin position="421"/>
        <end position="469"/>
    </location>
</feature>
<dbReference type="Pfam" id="PF14244">
    <property type="entry name" value="Retrotran_gag_3"/>
    <property type="match status" value="1"/>
</dbReference>
<evidence type="ECO:0000313" key="5">
    <source>
        <dbReference type="Proteomes" id="UP001153076"/>
    </source>
</evidence>
<accession>A0A9Q1JUB0</accession>
<gene>
    <name evidence="4" type="ORF">Cgig2_033684</name>
</gene>
<reference evidence="4" key="1">
    <citation type="submission" date="2022-04" db="EMBL/GenBank/DDBJ databases">
        <title>Carnegiea gigantea Genome sequencing and assembly v2.</title>
        <authorList>
            <person name="Copetti D."/>
            <person name="Sanderson M.J."/>
            <person name="Burquez A."/>
            <person name="Wojciechowski M.F."/>
        </authorList>
    </citation>
    <scope>NUCLEOTIDE SEQUENCE</scope>
    <source>
        <strain evidence="4">SGP5-SGP5p</strain>
        <tissue evidence="4">Aerial part</tissue>
    </source>
</reference>
<evidence type="ECO:0000259" key="2">
    <source>
        <dbReference type="Pfam" id="PF14244"/>
    </source>
</evidence>
<comment type="caution">
    <text evidence="4">The sequence shown here is derived from an EMBL/GenBank/DDBJ whole genome shotgun (WGS) entry which is preliminary data.</text>
</comment>
<feature type="domain" description="Retrotransposon Copia-like N-terminal" evidence="2">
    <location>
        <begin position="42"/>
        <end position="80"/>
    </location>
</feature>
<dbReference type="InterPro" id="IPR029472">
    <property type="entry name" value="Copia-like_N"/>
</dbReference>
<dbReference type="EMBL" id="JAKOGI010000724">
    <property type="protein sequence ID" value="KAJ8431076.1"/>
    <property type="molecule type" value="Genomic_DNA"/>
</dbReference>
<dbReference type="Pfam" id="PF22936">
    <property type="entry name" value="Pol_BBD"/>
    <property type="match status" value="1"/>
</dbReference>
<dbReference type="OrthoDB" id="1743470at2759"/>
<proteinExistence type="predicted"/>
<feature type="domain" description="Retrovirus-related Pol polyprotein from transposon TNT 1-94-like beta-barrel" evidence="3">
    <location>
        <begin position="225"/>
        <end position="300"/>
    </location>
</feature>
<dbReference type="PANTHER" id="PTHR47592">
    <property type="entry name" value="PBF68 PROTEIN"/>
    <property type="match status" value="1"/>
</dbReference>
<dbReference type="AlphaFoldDB" id="A0A9Q1JUB0"/>
<keyword evidence="5" id="KW-1185">Reference proteome</keyword>
<dbReference type="InterPro" id="IPR054722">
    <property type="entry name" value="PolX-like_BBD"/>
</dbReference>
<feature type="region of interest" description="Disordered" evidence="1">
    <location>
        <begin position="1"/>
        <end position="21"/>
    </location>
</feature>
<organism evidence="4 5">
    <name type="scientific">Carnegiea gigantea</name>
    <dbReference type="NCBI Taxonomy" id="171969"/>
    <lineage>
        <taxon>Eukaryota</taxon>
        <taxon>Viridiplantae</taxon>
        <taxon>Streptophyta</taxon>
        <taxon>Embryophyta</taxon>
        <taxon>Tracheophyta</taxon>
        <taxon>Spermatophyta</taxon>
        <taxon>Magnoliopsida</taxon>
        <taxon>eudicotyledons</taxon>
        <taxon>Gunneridae</taxon>
        <taxon>Pentapetalae</taxon>
        <taxon>Caryophyllales</taxon>
        <taxon>Cactineae</taxon>
        <taxon>Cactaceae</taxon>
        <taxon>Cactoideae</taxon>
        <taxon>Echinocereeae</taxon>
        <taxon>Carnegiea</taxon>
    </lineage>
</organism>
<feature type="region of interest" description="Disordered" evidence="1">
    <location>
        <begin position="83"/>
        <end position="103"/>
    </location>
</feature>